<dbReference type="EMBL" id="CCNB01000012">
    <property type="protein sequence ID" value="CDX35346.1"/>
    <property type="molecule type" value="Genomic_DNA"/>
</dbReference>
<evidence type="ECO:0000313" key="18">
    <source>
        <dbReference type="EMBL" id="CDX35346.1"/>
    </source>
</evidence>
<dbReference type="Proteomes" id="UP000046373">
    <property type="component" value="Unassembled WGS sequence"/>
</dbReference>
<feature type="domain" description="Lipoyl-binding" evidence="15">
    <location>
        <begin position="591"/>
        <end position="667"/>
    </location>
</feature>
<dbReference type="Pfam" id="PF00289">
    <property type="entry name" value="Biotin_carb_N"/>
    <property type="match status" value="1"/>
</dbReference>
<organism evidence="18 19">
    <name type="scientific">Mesorhizobium plurifarium</name>
    <dbReference type="NCBI Taxonomy" id="69974"/>
    <lineage>
        <taxon>Bacteria</taxon>
        <taxon>Pseudomonadati</taxon>
        <taxon>Pseudomonadota</taxon>
        <taxon>Alphaproteobacteria</taxon>
        <taxon>Hyphomicrobiales</taxon>
        <taxon>Phyllobacteriaceae</taxon>
        <taxon>Mesorhizobium</taxon>
    </lineage>
</organism>
<evidence type="ECO:0000256" key="4">
    <source>
        <dbReference type="ARBA" id="ARBA00022598"/>
    </source>
</evidence>
<evidence type="ECO:0000256" key="8">
    <source>
        <dbReference type="ARBA" id="ARBA00022842"/>
    </source>
</evidence>
<evidence type="ECO:0000256" key="13">
    <source>
        <dbReference type="ARBA" id="ARBA00049495"/>
    </source>
</evidence>
<evidence type="ECO:0000256" key="11">
    <source>
        <dbReference type="ARBA" id="ARBA00023211"/>
    </source>
</evidence>
<dbReference type="PROSITE" id="PS00188">
    <property type="entry name" value="BIOTIN"/>
    <property type="match status" value="1"/>
</dbReference>
<evidence type="ECO:0000256" key="6">
    <source>
        <dbReference type="ARBA" id="ARBA00022741"/>
    </source>
</evidence>
<evidence type="ECO:0000259" key="16">
    <source>
        <dbReference type="PROSITE" id="PS50975"/>
    </source>
</evidence>
<evidence type="ECO:0000256" key="2">
    <source>
        <dbReference type="ARBA" id="ARBA00005060"/>
    </source>
</evidence>
<name>A0A090EV57_MESPL</name>
<feature type="domain" description="ATP-grasp" evidence="16">
    <location>
        <begin position="120"/>
        <end position="317"/>
    </location>
</feature>
<reference evidence="18 19" key="1">
    <citation type="submission" date="2014-08" db="EMBL/GenBank/DDBJ databases">
        <authorList>
            <person name="Moulin Lionel"/>
        </authorList>
    </citation>
    <scope>NUCLEOTIDE SEQUENCE [LARGE SCALE GENOMIC DNA]</scope>
</reference>
<dbReference type="PROSITE" id="PS00866">
    <property type="entry name" value="CPSASE_1"/>
    <property type="match status" value="1"/>
</dbReference>
<dbReference type="GO" id="GO:0046872">
    <property type="term" value="F:metal ion binding"/>
    <property type="evidence" value="ECO:0007669"/>
    <property type="project" value="UniProtKB-KW"/>
</dbReference>
<dbReference type="NCBIfam" id="NF006367">
    <property type="entry name" value="PRK08591.1"/>
    <property type="match status" value="1"/>
</dbReference>
<dbReference type="PANTHER" id="PTHR18866:SF33">
    <property type="entry name" value="METHYLCROTONOYL-COA CARBOXYLASE SUBUNIT ALPHA, MITOCHONDRIAL-RELATED"/>
    <property type="match status" value="1"/>
</dbReference>
<sequence length="667" mass="72123">MFRKILIANRGEIACRVIKTAKKLDIATAAVYSDADRDALHVKMADEAIHIGPSPSSQSYIVIARIVDAAKAVGADAVHPGYGFLSENANFADALKDAGIAFIGPPVAAIEAMGDKITSKRVAAAAGVSTVPGHMDLIEDADEAVRIAASIGYPVMIKASAGGGGKGMRIAWNHAEAREGFQSSRNEAKASFGDDRIFIEKFVTEPRHIEIQVLGDRHGNIVYLSERECSIQRRNQKVIEEAPSPFLDPATRKAMGEQAVALAREVGYFSAGTVEFIVDGKKNFYFLEMNTRLQVEHPVTELVTGLDLVEEMIRIAAGEKLRFGQDDVKLNGWAIESRLYAEDPYRNFLPSIGRLTRYRPPVEGPREDGTILRNDTGVFEGGEISMYYDPMIAKLCAWAPDRPSAIDAMARALDDFEVEGIGHNLPFLSAVMAQPRYREGRLTTAYIAEEFPDGFQGVEPDDAQARLLAAVAAFINARIVRRSARISGALANHPRSIGKDWVATVADHEFALAIVEDSAGDVVAFADGPSLAVSSDWLPGDSHATFVVDGEAVGVKVSLDGSGLRLRWRGIDVTAFVRSPRVAELARLMPVRTPPDTSKMLLCPMPGVITSLPVQVGDTVEAGQALATVEAMKMENVLRAERRAVVKAIAARAGASLAVDELIMEFE</sequence>
<dbReference type="AlphaFoldDB" id="A0A090EV57"/>
<evidence type="ECO:0000256" key="12">
    <source>
        <dbReference type="ARBA" id="ARBA00023267"/>
    </source>
</evidence>
<keyword evidence="10" id="KW-0443">Lipid metabolism</keyword>
<dbReference type="Gene3D" id="3.30.470.20">
    <property type="entry name" value="ATP-grasp fold, B domain"/>
    <property type="match status" value="1"/>
</dbReference>
<evidence type="ECO:0000256" key="10">
    <source>
        <dbReference type="ARBA" id="ARBA00023098"/>
    </source>
</evidence>
<protein>
    <recommendedName>
        <fullName evidence="3">propionyl-CoA carboxylase</fullName>
        <ecNumber evidence="3">6.4.1.3</ecNumber>
    </recommendedName>
</protein>
<keyword evidence="7 14" id="KW-0067">ATP-binding</keyword>
<dbReference type="SUPFAM" id="SSF51246">
    <property type="entry name" value="Rudiment single hybrid motif"/>
    <property type="match status" value="1"/>
</dbReference>
<evidence type="ECO:0000313" key="19">
    <source>
        <dbReference type="Proteomes" id="UP000046373"/>
    </source>
</evidence>
<evidence type="ECO:0000256" key="5">
    <source>
        <dbReference type="ARBA" id="ARBA00022723"/>
    </source>
</evidence>
<dbReference type="InterPro" id="IPR011761">
    <property type="entry name" value="ATP-grasp"/>
</dbReference>
<dbReference type="FunFam" id="3.30.470.20:FF:000028">
    <property type="entry name" value="Methylcrotonoyl-CoA carboxylase subunit alpha, mitochondrial"/>
    <property type="match status" value="1"/>
</dbReference>
<evidence type="ECO:0000256" key="14">
    <source>
        <dbReference type="PROSITE-ProRule" id="PRU00409"/>
    </source>
</evidence>
<dbReference type="InterPro" id="IPR050856">
    <property type="entry name" value="Biotin_carboxylase_complex"/>
</dbReference>
<keyword evidence="9" id="KW-0442">Lipid degradation</keyword>
<keyword evidence="12" id="KW-0092">Biotin</keyword>
<dbReference type="GO" id="GO:0004658">
    <property type="term" value="F:propionyl-CoA carboxylase activity"/>
    <property type="evidence" value="ECO:0007669"/>
    <property type="project" value="UniProtKB-EC"/>
</dbReference>
<dbReference type="SMART" id="SM00878">
    <property type="entry name" value="Biotin_carb_C"/>
    <property type="match status" value="1"/>
</dbReference>
<gene>
    <name evidence="18" type="primary">Pcca</name>
    <name evidence="18" type="ORF">MPLDJ20_20146</name>
</gene>
<dbReference type="FunFam" id="3.30.1490.20:FF:000018">
    <property type="entry name" value="Biotin carboxylase"/>
    <property type="match status" value="1"/>
</dbReference>
<evidence type="ECO:0000256" key="3">
    <source>
        <dbReference type="ARBA" id="ARBA00013050"/>
    </source>
</evidence>
<dbReference type="InterPro" id="IPR011764">
    <property type="entry name" value="Biotin_carboxylation_dom"/>
</dbReference>
<dbReference type="InterPro" id="IPR041265">
    <property type="entry name" value="PCC_BT"/>
</dbReference>
<dbReference type="PROSITE" id="PS50975">
    <property type="entry name" value="ATP_GRASP"/>
    <property type="match status" value="1"/>
</dbReference>
<dbReference type="SUPFAM" id="SSF52440">
    <property type="entry name" value="PreATP-grasp domain"/>
    <property type="match status" value="1"/>
</dbReference>
<dbReference type="InterPro" id="IPR016185">
    <property type="entry name" value="PreATP-grasp_dom_sf"/>
</dbReference>
<dbReference type="Gene3D" id="3.30.700.30">
    <property type="match status" value="1"/>
</dbReference>
<comment type="catalytic activity">
    <reaction evidence="13">
        <text>propanoyl-CoA + hydrogencarbonate + ATP = (S)-methylmalonyl-CoA + ADP + phosphate + H(+)</text>
        <dbReference type="Rhea" id="RHEA:23720"/>
        <dbReference type="ChEBI" id="CHEBI:15378"/>
        <dbReference type="ChEBI" id="CHEBI:17544"/>
        <dbReference type="ChEBI" id="CHEBI:30616"/>
        <dbReference type="ChEBI" id="CHEBI:43474"/>
        <dbReference type="ChEBI" id="CHEBI:57327"/>
        <dbReference type="ChEBI" id="CHEBI:57392"/>
        <dbReference type="ChEBI" id="CHEBI:456216"/>
        <dbReference type="EC" id="6.4.1.3"/>
    </reaction>
    <physiologicalReaction direction="left-to-right" evidence="13">
        <dbReference type="Rhea" id="RHEA:23721"/>
    </physiologicalReaction>
</comment>
<dbReference type="InterPro" id="IPR001882">
    <property type="entry name" value="Biotin_BS"/>
</dbReference>
<dbReference type="CDD" id="cd06850">
    <property type="entry name" value="biotinyl_domain"/>
    <property type="match status" value="1"/>
</dbReference>
<keyword evidence="8" id="KW-0460">Magnesium</keyword>
<dbReference type="PANTHER" id="PTHR18866">
    <property type="entry name" value="CARBOXYLASE:PYRUVATE/ACETYL-COA/PROPIONYL-COA CARBOXYLASE"/>
    <property type="match status" value="1"/>
</dbReference>
<dbReference type="PROSITE" id="PS00867">
    <property type="entry name" value="CPSASE_2"/>
    <property type="match status" value="1"/>
</dbReference>
<dbReference type="InterPro" id="IPR005479">
    <property type="entry name" value="CPAse_ATP-bd"/>
</dbReference>
<dbReference type="InterPro" id="IPR005481">
    <property type="entry name" value="BC-like_N"/>
</dbReference>
<dbReference type="PROSITE" id="PS50979">
    <property type="entry name" value="BC"/>
    <property type="match status" value="1"/>
</dbReference>
<dbReference type="Pfam" id="PF18140">
    <property type="entry name" value="PCC_BT"/>
    <property type="match status" value="1"/>
</dbReference>
<dbReference type="InterPro" id="IPR000089">
    <property type="entry name" value="Biotin_lipoyl"/>
</dbReference>
<accession>A0A090EV57</accession>
<comment type="cofactor">
    <cofactor evidence="1">
        <name>biotin</name>
        <dbReference type="ChEBI" id="CHEBI:57586"/>
    </cofactor>
</comment>
<keyword evidence="11" id="KW-0464">Manganese</keyword>
<dbReference type="EC" id="6.4.1.3" evidence="3"/>
<dbReference type="FunFam" id="2.40.50.100:FF:000003">
    <property type="entry name" value="Acetyl-CoA carboxylase biotin carboxyl carrier protein"/>
    <property type="match status" value="1"/>
</dbReference>
<comment type="pathway">
    <text evidence="2">Metabolic intermediate metabolism; propanoyl-CoA degradation; succinyl-CoA from propanoyl-CoA: step 1/3.</text>
</comment>
<dbReference type="SUPFAM" id="SSF56059">
    <property type="entry name" value="Glutathione synthetase ATP-binding domain-like"/>
    <property type="match status" value="1"/>
</dbReference>
<dbReference type="SUPFAM" id="SSF51230">
    <property type="entry name" value="Single hybrid motif"/>
    <property type="match status" value="1"/>
</dbReference>
<keyword evidence="5" id="KW-0479">Metal-binding</keyword>
<feature type="domain" description="Biotin carboxylation" evidence="17">
    <location>
        <begin position="1"/>
        <end position="452"/>
    </location>
</feature>
<dbReference type="PROSITE" id="PS50968">
    <property type="entry name" value="BIOTINYL_LIPOYL"/>
    <property type="match status" value="1"/>
</dbReference>
<keyword evidence="6 14" id="KW-0547">Nucleotide-binding</keyword>
<dbReference type="GO" id="GO:0005524">
    <property type="term" value="F:ATP binding"/>
    <property type="evidence" value="ECO:0007669"/>
    <property type="project" value="UniProtKB-UniRule"/>
</dbReference>
<keyword evidence="4 18" id="KW-0436">Ligase</keyword>
<evidence type="ECO:0000256" key="9">
    <source>
        <dbReference type="ARBA" id="ARBA00022963"/>
    </source>
</evidence>
<dbReference type="UniPathway" id="UPA00945">
    <property type="reaction ID" value="UER00908"/>
</dbReference>
<proteinExistence type="predicted"/>
<dbReference type="InterPro" id="IPR005482">
    <property type="entry name" value="Biotin_COase_C"/>
</dbReference>
<dbReference type="InterPro" id="IPR011054">
    <property type="entry name" value="Rudment_hybrid_motif"/>
</dbReference>
<dbReference type="Gene3D" id="2.40.50.100">
    <property type="match status" value="1"/>
</dbReference>
<dbReference type="GO" id="GO:0016042">
    <property type="term" value="P:lipid catabolic process"/>
    <property type="evidence" value="ECO:0007669"/>
    <property type="project" value="UniProtKB-KW"/>
</dbReference>
<evidence type="ECO:0000256" key="7">
    <source>
        <dbReference type="ARBA" id="ARBA00022840"/>
    </source>
</evidence>
<dbReference type="InterPro" id="IPR011053">
    <property type="entry name" value="Single_hybrid_motif"/>
</dbReference>
<dbReference type="Pfam" id="PF02786">
    <property type="entry name" value="CPSase_L_D2"/>
    <property type="match status" value="1"/>
</dbReference>
<evidence type="ECO:0000259" key="15">
    <source>
        <dbReference type="PROSITE" id="PS50968"/>
    </source>
</evidence>
<dbReference type="Pfam" id="PF02785">
    <property type="entry name" value="Biotin_carb_C"/>
    <property type="match status" value="1"/>
</dbReference>
<dbReference type="FunFam" id="3.40.50.20:FF:000010">
    <property type="entry name" value="Propionyl-CoA carboxylase subunit alpha"/>
    <property type="match status" value="1"/>
</dbReference>
<evidence type="ECO:0000259" key="17">
    <source>
        <dbReference type="PROSITE" id="PS50979"/>
    </source>
</evidence>
<evidence type="ECO:0000256" key="1">
    <source>
        <dbReference type="ARBA" id="ARBA00001953"/>
    </source>
</evidence>
<dbReference type="Pfam" id="PF00364">
    <property type="entry name" value="Biotin_lipoyl"/>
    <property type="match status" value="1"/>
</dbReference>